<dbReference type="EMBL" id="JARIHO010000031">
    <property type="protein sequence ID" value="KAJ7336205.1"/>
    <property type="molecule type" value="Genomic_DNA"/>
</dbReference>
<gene>
    <name evidence="1" type="ORF">DFH08DRAFT_1083033</name>
</gene>
<sequence>MAPPRRAFDLKAVEKLFRDTLEAVRDDTPDTEGLKSQAIEWLKAARYKITVRELKSAFVNLHVRLRPRWADGLQPLYLSTPGIPTLLQPPSELKLVRQRPNTRFLRFRPTRTRIALNDRQELPKLL</sequence>
<keyword evidence="2" id="KW-1185">Reference proteome</keyword>
<accession>A0AAD6ZRG8</accession>
<organism evidence="1 2">
    <name type="scientific">Mycena albidolilacea</name>
    <dbReference type="NCBI Taxonomy" id="1033008"/>
    <lineage>
        <taxon>Eukaryota</taxon>
        <taxon>Fungi</taxon>
        <taxon>Dikarya</taxon>
        <taxon>Basidiomycota</taxon>
        <taxon>Agaricomycotina</taxon>
        <taxon>Agaricomycetes</taxon>
        <taxon>Agaricomycetidae</taxon>
        <taxon>Agaricales</taxon>
        <taxon>Marasmiineae</taxon>
        <taxon>Mycenaceae</taxon>
        <taxon>Mycena</taxon>
    </lineage>
</organism>
<comment type="caution">
    <text evidence="1">The sequence shown here is derived from an EMBL/GenBank/DDBJ whole genome shotgun (WGS) entry which is preliminary data.</text>
</comment>
<evidence type="ECO:0000313" key="1">
    <source>
        <dbReference type="EMBL" id="KAJ7336205.1"/>
    </source>
</evidence>
<dbReference type="Proteomes" id="UP001218218">
    <property type="component" value="Unassembled WGS sequence"/>
</dbReference>
<reference evidence="1" key="1">
    <citation type="submission" date="2023-03" db="EMBL/GenBank/DDBJ databases">
        <title>Massive genome expansion in bonnet fungi (Mycena s.s.) driven by repeated elements and novel gene families across ecological guilds.</title>
        <authorList>
            <consortium name="Lawrence Berkeley National Laboratory"/>
            <person name="Harder C.B."/>
            <person name="Miyauchi S."/>
            <person name="Viragh M."/>
            <person name="Kuo A."/>
            <person name="Thoen E."/>
            <person name="Andreopoulos B."/>
            <person name="Lu D."/>
            <person name="Skrede I."/>
            <person name="Drula E."/>
            <person name="Henrissat B."/>
            <person name="Morin E."/>
            <person name="Kohler A."/>
            <person name="Barry K."/>
            <person name="LaButti K."/>
            <person name="Morin E."/>
            <person name="Salamov A."/>
            <person name="Lipzen A."/>
            <person name="Mereny Z."/>
            <person name="Hegedus B."/>
            <person name="Baldrian P."/>
            <person name="Stursova M."/>
            <person name="Weitz H."/>
            <person name="Taylor A."/>
            <person name="Grigoriev I.V."/>
            <person name="Nagy L.G."/>
            <person name="Martin F."/>
            <person name="Kauserud H."/>
        </authorList>
    </citation>
    <scope>NUCLEOTIDE SEQUENCE</scope>
    <source>
        <strain evidence="1">CBHHK002</strain>
    </source>
</reference>
<name>A0AAD6ZRG8_9AGAR</name>
<proteinExistence type="predicted"/>
<dbReference type="AlphaFoldDB" id="A0AAD6ZRG8"/>
<evidence type="ECO:0000313" key="2">
    <source>
        <dbReference type="Proteomes" id="UP001218218"/>
    </source>
</evidence>
<protein>
    <submittedName>
        <fullName evidence="1">Uncharacterized protein</fullName>
    </submittedName>
</protein>